<dbReference type="Proteomes" id="UP000674425">
    <property type="component" value="Unassembled WGS sequence"/>
</dbReference>
<evidence type="ECO:0000313" key="2">
    <source>
        <dbReference type="EMBL" id="CAE6866080.1"/>
    </source>
</evidence>
<reference evidence="2 3" key="1">
    <citation type="submission" date="2021-02" db="EMBL/GenBank/DDBJ databases">
        <authorList>
            <person name="Vanwijnsberghe S."/>
        </authorList>
    </citation>
    <scope>NUCLEOTIDE SEQUENCE [LARGE SCALE GENOMIC DNA]</scope>
    <source>
        <strain evidence="2 3">R-69658</strain>
    </source>
</reference>
<dbReference type="EMBL" id="CAJNAU010000202">
    <property type="protein sequence ID" value="CAE6866080.1"/>
    <property type="molecule type" value="Genomic_DNA"/>
</dbReference>
<evidence type="ECO:0000256" key="1">
    <source>
        <dbReference type="SAM" id="MobiDB-lite"/>
    </source>
</evidence>
<organism evidence="2 3">
    <name type="scientific">Paraburkholderia aspalathi</name>
    <dbReference type="NCBI Taxonomy" id="1324617"/>
    <lineage>
        <taxon>Bacteria</taxon>
        <taxon>Pseudomonadati</taxon>
        <taxon>Pseudomonadota</taxon>
        <taxon>Betaproteobacteria</taxon>
        <taxon>Burkholderiales</taxon>
        <taxon>Burkholderiaceae</taxon>
        <taxon>Paraburkholderia</taxon>
    </lineage>
</organism>
<sequence length="78" mass="8716">MDAAATDGIHTREIGWWFQGLGDTTVQMGQACGTQALDRRDTQRRRPFSQTQDGRNDDGVHAERGRVSQHVFDNTVGE</sequence>
<comment type="caution">
    <text evidence="2">The sequence shown here is derived from an EMBL/GenBank/DDBJ whole genome shotgun (WGS) entry which is preliminary data.</text>
</comment>
<evidence type="ECO:0000313" key="3">
    <source>
        <dbReference type="Proteomes" id="UP000674425"/>
    </source>
</evidence>
<proteinExistence type="predicted"/>
<protein>
    <submittedName>
        <fullName evidence="2">Uncharacterized protein</fullName>
    </submittedName>
</protein>
<keyword evidence="3" id="KW-1185">Reference proteome</keyword>
<feature type="compositionally biased region" description="Basic and acidic residues" evidence="1">
    <location>
        <begin position="54"/>
        <end position="66"/>
    </location>
</feature>
<feature type="region of interest" description="Disordered" evidence="1">
    <location>
        <begin position="34"/>
        <end position="78"/>
    </location>
</feature>
<gene>
    <name evidence="2" type="ORF">R69658_07868</name>
</gene>
<accession>A0ABM8T8K2</accession>
<name>A0ABM8T8K2_9BURK</name>